<organism evidence="11 12">
    <name type="scientific">Hymenoscyphus albidus</name>
    <dbReference type="NCBI Taxonomy" id="595503"/>
    <lineage>
        <taxon>Eukaryota</taxon>
        <taxon>Fungi</taxon>
        <taxon>Dikarya</taxon>
        <taxon>Ascomycota</taxon>
        <taxon>Pezizomycotina</taxon>
        <taxon>Leotiomycetes</taxon>
        <taxon>Helotiales</taxon>
        <taxon>Helotiaceae</taxon>
        <taxon>Hymenoscyphus</taxon>
    </lineage>
</organism>
<evidence type="ECO:0000256" key="8">
    <source>
        <dbReference type="ARBA" id="ARBA00023326"/>
    </source>
</evidence>
<dbReference type="EMBL" id="CAJVRM010000094">
    <property type="protein sequence ID" value="CAG8974180.1"/>
    <property type="molecule type" value="Genomic_DNA"/>
</dbReference>
<evidence type="ECO:0000256" key="3">
    <source>
        <dbReference type="ARBA" id="ARBA00022729"/>
    </source>
</evidence>
<dbReference type="FunFam" id="2.70.100.10:FF:000001">
    <property type="entry name" value="Glucanase"/>
    <property type="match status" value="1"/>
</dbReference>
<dbReference type="Gene3D" id="2.70.100.10">
    <property type="entry name" value="Glycoside hydrolase, family 7, domain"/>
    <property type="match status" value="1"/>
</dbReference>
<evidence type="ECO:0000256" key="1">
    <source>
        <dbReference type="ARBA" id="ARBA00001641"/>
    </source>
</evidence>
<keyword evidence="8 9" id="KW-0624">Polysaccharide degradation</keyword>
<feature type="signal peptide" evidence="10">
    <location>
        <begin position="1"/>
        <end position="21"/>
    </location>
</feature>
<dbReference type="GO" id="GO:0016162">
    <property type="term" value="F:cellulose 1,4-beta-cellobiosidase activity"/>
    <property type="evidence" value="ECO:0007669"/>
    <property type="project" value="UniProtKB-EC"/>
</dbReference>
<dbReference type="PANTHER" id="PTHR33753">
    <property type="entry name" value="1,4-BETA-D-GLUCAN CELLOBIOHYDROLASE B"/>
    <property type="match status" value="1"/>
</dbReference>
<dbReference type="InterPro" id="IPR001722">
    <property type="entry name" value="Glyco_hydro_7"/>
</dbReference>
<dbReference type="PRINTS" id="PR00734">
    <property type="entry name" value="GLHYDRLASE7"/>
</dbReference>
<keyword evidence="6" id="KW-0119">Carbohydrate metabolism</keyword>
<evidence type="ECO:0000313" key="12">
    <source>
        <dbReference type="Proteomes" id="UP000701801"/>
    </source>
</evidence>
<dbReference type="GO" id="GO:0030245">
    <property type="term" value="P:cellulose catabolic process"/>
    <property type="evidence" value="ECO:0007669"/>
    <property type="project" value="UniProtKB-KW"/>
</dbReference>
<feature type="non-terminal residue" evidence="11">
    <location>
        <position position="459"/>
    </location>
</feature>
<dbReference type="InterPro" id="IPR013320">
    <property type="entry name" value="ConA-like_dom_sf"/>
</dbReference>
<comment type="similarity">
    <text evidence="2 9">Belongs to the glycosyl hydrolase 7 (cellulase C) family.</text>
</comment>
<evidence type="ECO:0000313" key="11">
    <source>
        <dbReference type="EMBL" id="CAG8974180.1"/>
    </source>
</evidence>
<dbReference type="Proteomes" id="UP000701801">
    <property type="component" value="Unassembled WGS sequence"/>
</dbReference>
<dbReference type="PANTHER" id="PTHR33753:SF2">
    <property type="entry name" value="GLYCOSIDE HYDROLASE FAMILY 7 PROTEIN"/>
    <property type="match status" value="1"/>
</dbReference>
<sequence length="459" mass="49080">TIFKMYSPLLVIFPLMRYSQAQNIGTNTAEVHPALTYQTCTARGSCSTVNGKIVLDANWRWLHSSSGTNCYTGNTWDASLCPSNTECAANCQLDGAAYSNTYGITTNGNSLRLNFVTNGQNKNIGSRVYLMSDDDTYKTFNMLNQEFTFDVDVSHLPCGINGALYFAGMQADGGKSKYPSNKAGPRYGVGYCDAQCPRDLKFINGQANVEGWKASSNNINTGVGNHGSCCAEMDVWEANSISSAYTPHTASTVTQHMCTGDSCGGTYSTDRYGGTTDPDGCDFNSYRMGDKSFYGPGGKVNTNSVFTVVTQFITDSGSASGNLKEIKRFYVQNGVLIPNSMSTIRGVTGNSITTEFCDAQKTAFGDSNGFKTHGGLTNMGAAFKAGMVLVLSIWDDYAANLLWLDSTYPTTGDPAKPGNARGTCSTSSGVPADVEAQAPNSYVIYSNIKVGPLNSTYTA</sequence>
<comment type="caution">
    <text evidence="11">The sequence shown here is derived from an EMBL/GenBank/DDBJ whole genome shotgun (WGS) entry which is preliminary data.</text>
</comment>
<accession>A0A9N9LF18</accession>
<keyword evidence="5 9" id="KW-0136">Cellulose degradation</keyword>
<dbReference type="CDD" id="cd07999">
    <property type="entry name" value="GH7_CBH_EG"/>
    <property type="match status" value="1"/>
</dbReference>
<evidence type="ECO:0000256" key="10">
    <source>
        <dbReference type="SAM" id="SignalP"/>
    </source>
</evidence>
<evidence type="ECO:0000256" key="5">
    <source>
        <dbReference type="ARBA" id="ARBA00023001"/>
    </source>
</evidence>
<dbReference type="OrthoDB" id="412382at2759"/>
<dbReference type="Pfam" id="PF00840">
    <property type="entry name" value="Glyco_hydro_7"/>
    <property type="match status" value="1"/>
</dbReference>
<dbReference type="SUPFAM" id="SSF49899">
    <property type="entry name" value="Concanavalin A-like lectins/glucanases"/>
    <property type="match status" value="1"/>
</dbReference>
<evidence type="ECO:0000256" key="6">
    <source>
        <dbReference type="ARBA" id="ARBA00023277"/>
    </source>
</evidence>
<comment type="catalytic activity">
    <reaction evidence="1">
        <text>Hydrolysis of (1-&gt;4)-beta-D-glucosidic linkages in cellulose and cellotetraose, releasing cellobiose from the non-reducing ends of the chains.</text>
        <dbReference type="EC" id="3.2.1.91"/>
    </reaction>
</comment>
<keyword evidence="4 9" id="KW-0378">Hydrolase</keyword>
<evidence type="ECO:0000256" key="7">
    <source>
        <dbReference type="ARBA" id="ARBA00023295"/>
    </source>
</evidence>
<keyword evidence="12" id="KW-1185">Reference proteome</keyword>
<protein>
    <recommendedName>
        <fullName evidence="9">Glucanase</fullName>
        <ecNumber evidence="9">3.2.1.-</ecNumber>
    </recommendedName>
</protein>
<evidence type="ECO:0000256" key="2">
    <source>
        <dbReference type="ARBA" id="ARBA00006044"/>
    </source>
</evidence>
<evidence type="ECO:0000256" key="9">
    <source>
        <dbReference type="RuleBase" id="RU361164"/>
    </source>
</evidence>
<keyword evidence="3 10" id="KW-0732">Signal</keyword>
<evidence type="ECO:0000256" key="4">
    <source>
        <dbReference type="ARBA" id="ARBA00022801"/>
    </source>
</evidence>
<dbReference type="AlphaFoldDB" id="A0A9N9LF18"/>
<dbReference type="InterPro" id="IPR037019">
    <property type="entry name" value="Glyco_hydro_7_sf"/>
</dbReference>
<keyword evidence="7 9" id="KW-0326">Glycosidase</keyword>
<name>A0A9N9LF18_9HELO</name>
<reference evidence="11" key="1">
    <citation type="submission" date="2021-07" db="EMBL/GenBank/DDBJ databases">
        <authorList>
            <person name="Durling M."/>
        </authorList>
    </citation>
    <scope>NUCLEOTIDE SEQUENCE</scope>
</reference>
<dbReference type="EC" id="3.2.1.-" evidence="9"/>
<proteinExistence type="inferred from homology"/>
<gene>
    <name evidence="11" type="ORF">HYALB_00011788</name>
</gene>
<feature type="chain" id="PRO_5040328393" description="Glucanase" evidence="10">
    <location>
        <begin position="22"/>
        <end position="459"/>
    </location>
</feature>